<accession>A0ABW9VTX4</accession>
<dbReference type="Pfam" id="PF16986">
    <property type="entry name" value="CzcE"/>
    <property type="match status" value="1"/>
</dbReference>
<protein>
    <submittedName>
        <fullName evidence="2">CzcE family metal-binding protein</fullName>
    </submittedName>
</protein>
<keyword evidence="3" id="KW-1185">Reference proteome</keyword>
<dbReference type="InterPro" id="IPR031560">
    <property type="entry name" value="CzcE"/>
</dbReference>
<sequence>MSQRIVITLALLFSVSVGAQAADQHFGSVLPAAAAGKVITITPQTRYVNVDNGDTVTFVRGGQTFTWNFRTLREADDFQLSSIAPAGFDTSGVQVYVDRDPTYR</sequence>
<keyword evidence="1" id="KW-0732">Signal</keyword>
<reference evidence="2 3" key="1">
    <citation type="submission" date="2019-12" db="EMBL/GenBank/DDBJ databases">
        <title>Novel species isolated from a subtropical stream in China.</title>
        <authorList>
            <person name="Lu H."/>
        </authorList>
    </citation>
    <scope>NUCLEOTIDE SEQUENCE [LARGE SCALE GENOMIC DNA]</scope>
    <source>
        <strain evidence="2 3">CY42W</strain>
    </source>
</reference>
<feature type="signal peptide" evidence="1">
    <location>
        <begin position="1"/>
        <end position="21"/>
    </location>
</feature>
<dbReference type="EMBL" id="WWCT01000001">
    <property type="protein sequence ID" value="MYN25084.1"/>
    <property type="molecule type" value="Genomic_DNA"/>
</dbReference>
<comment type="caution">
    <text evidence="2">The sequence shown here is derived from an EMBL/GenBank/DDBJ whole genome shotgun (WGS) entry which is preliminary data.</text>
</comment>
<organism evidence="2 3">
    <name type="scientific">Duganella levis</name>
    <dbReference type="NCBI Taxonomy" id="2692169"/>
    <lineage>
        <taxon>Bacteria</taxon>
        <taxon>Pseudomonadati</taxon>
        <taxon>Pseudomonadota</taxon>
        <taxon>Betaproteobacteria</taxon>
        <taxon>Burkholderiales</taxon>
        <taxon>Oxalobacteraceae</taxon>
        <taxon>Telluria group</taxon>
        <taxon>Duganella</taxon>
    </lineage>
</organism>
<dbReference type="InterPro" id="IPR038674">
    <property type="entry name" value="CzcE_sf"/>
</dbReference>
<name>A0ABW9VTX4_9BURK</name>
<proteinExistence type="predicted"/>
<gene>
    <name evidence="2" type="ORF">GTP69_01550</name>
</gene>
<evidence type="ECO:0000313" key="2">
    <source>
        <dbReference type="EMBL" id="MYN25084.1"/>
    </source>
</evidence>
<evidence type="ECO:0000313" key="3">
    <source>
        <dbReference type="Proteomes" id="UP000642144"/>
    </source>
</evidence>
<feature type="chain" id="PRO_5045145635" evidence="1">
    <location>
        <begin position="22"/>
        <end position="104"/>
    </location>
</feature>
<dbReference type="Gene3D" id="2.60.40.2280">
    <property type="entry name" value="Heavy-metal resistance protein CzcE"/>
    <property type="match status" value="1"/>
</dbReference>
<dbReference type="RefSeq" id="WP_161053217.1">
    <property type="nucleotide sequence ID" value="NZ_WWCT01000001.1"/>
</dbReference>
<dbReference type="Proteomes" id="UP000642144">
    <property type="component" value="Unassembled WGS sequence"/>
</dbReference>
<evidence type="ECO:0000256" key="1">
    <source>
        <dbReference type="SAM" id="SignalP"/>
    </source>
</evidence>